<organism evidence="1">
    <name type="scientific">Woronichinia naegeliana WA131</name>
    <dbReference type="NCBI Taxonomy" id="2824559"/>
    <lineage>
        <taxon>Bacteria</taxon>
        <taxon>Bacillati</taxon>
        <taxon>Cyanobacteriota</taxon>
        <taxon>Cyanophyceae</taxon>
        <taxon>Synechococcales</taxon>
        <taxon>Coelosphaeriaceae</taxon>
        <taxon>Woronichinia</taxon>
    </lineage>
</organism>
<protein>
    <submittedName>
        <fullName evidence="1">Uncharacterized protein</fullName>
    </submittedName>
</protein>
<dbReference type="KEGG" id="wna:KA717_01625"/>
<evidence type="ECO:0000313" key="1">
    <source>
        <dbReference type="EMBL" id="UXE61694.1"/>
    </source>
</evidence>
<dbReference type="Gene3D" id="3.30.450.40">
    <property type="match status" value="1"/>
</dbReference>
<dbReference type="EMBL" id="CP073041">
    <property type="protein sequence ID" value="UXE61694.1"/>
    <property type="molecule type" value="Genomic_DNA"/>
</dbReference>
<gene>
    <name evidence="1" type="ORF">KA717_01625</name>
</gene>
<sequence length="259" mass="29564">MSADVVTIYEYQDDRKCFLLEATIAGKLWRENLDNEEITRDKVPYKLVNYGKSIYVEELHPENPQSSGERILRNSNFAKREKIKSVVGVLLKQEVDKSDSGWIGNLLNPCKGDYSGKDITLISRVSAELPSTWQKEIMQIMEKESRNKKEVVIGVMFINYRRSHKFSTDEKTIIDILATSAVVAIKKLSLPDGQHQVLISDDIFKRLIEIMNSRKIDSLSEALGEATGTYSFIINELENNNNKKLFLQEGDTSVELKLK</sequence>
<dbReference type="AlphaFoldDB" id="A0A977KXE3"/>
<dbReference type="InterPro" id="IPR029016">
    <property type="entry name" value="GAF-like_dom_sf"/>
</dbReference>
<proteinExistence type="predicted"/>
<name>A0A977KXE3_9CYAN</name>
<accession>A0A977KXE3</accession>
<reference evidence="1" key="1">
    <citation type="submission" date="2021-04" db="EMBL/GenBank/DDBJ databases">
        <title>Genome sequence of Woronichinia naegeliana from Washington state freshwater lake bloom.</title>
        <authorList>
            <person name="Dreher T.W."/>
        </authorList>
    </citation>
    <scope>NUCLEOTIDE SEQUENCE</scope>
    <source>
        <strain evidence="1">WA131</strain>
    </source>
</reference>
<dbReference type="Proteomes" id="UP001065613">
    <property type="component" value="Chromosome"/>
</dbReference>